<evidence type="ECO:0000313" key="15">
    <source>
        <dbReference type="Proteomes" id="UP001234178"/>
    </source>
</evidence>
<feature type="transmembrane region" description="Helical" evidence="11">
    <location>
        <begin position="506"/>
        <end position="528"/>
    </location>
</feature>
<feature type="transmembrane region" description="Helical" evidence="11">
    <location>
        <begin position="481"/>
        <end position="499"/>
    </location>
</feature>
<dbReference type="Proteomes" id="UP001234178">
    <property type="component" value="Unassembled WGS sequence"/>
</dbReference>
<keyword evidence="5 11" id="KW-1133">Transmembrane helix</keyword>
<dbReference type="InterPro" id="IPR046342">
    <property type="entry name" value="CBS_dom_sf"/>
</dbReference>
<dbReference type="PROSITE" id="PS51371">
    <property type="entry name" value="CBS"/>
    <property type="match status" value="1"/>
</dbReference>
<feature type="transmembrane region" description="Helical" evidence="11">
    <location>
        <begin position="406"/>
        <end position="425"/>
    </location>
</feature>
<keyword evidence="2 11" id="KW-0813">Transport</keyword>
<feature type="transmembrane region" description="Helical" evidence="11">
    <location>
        <begin position="166"/>
        <end position="188"/>
    </location>
</feature>
<proteinExistence type="inferred from homology"/>
<dbReference type="CDD" id="cd04591">
    <property type="entry name" value="CBS_pair_voltage-gated_CLC_euk_bac"/>
    <property type="match status" value="1"/>
</dbReference>
<evidence type="ECO:0000256" key="4">
    <source>
        <dbReference type="ARBA" id="ARBA00022737"/>
    </source>
</evidence>
<dbReference type="PRINTS" id="PR00762">
    <property type="entry name" value="CLCHANNEL"/>
</dbReference>
<dbReference type="Pfam" id="PF00654">
    <property type="entry name" value="Voltage_CLC"/>
    <property type="match status" value="1"/>
</dbReference>
<evidence type="ECO:0000256" key="9">
    <source>
        <dbReference type="ARBA" id="ARBA00023214"/>
    </source>
</evidence>
<feature type="transmembrane region" description="Helical" evidence="11">
    <location>
        <begin position="287"/>
        <end position="306"/>
    </location>
</feature>
<evidence type="ECO:0000256" key="6">
    <source>
        <dbReference type="ARBA" id="ARBA00023065"/>
    </source>
</evidence>
<keyword evidence="9 11" id="KW-0868">Chloride</keyword>
<dbReference type="InterPro" id="IPR000644">
    <property type="entry name" value="CBS_dom"/>
</dbReference>
<feature type="transmembrane region" description="Helical" evidence="11">
    <location>
        <begin position="540"/>
        <end position="563"/>
    </location>
</feature>
<evidence type="ECO:0000256" key="3">
    <source>
        <dbReference type="ARBA" id="ARBA00022692"/>
    </source>
</evidence>
<feature type="transmembrane region" description="Helical" evidence="11">
    <location>
        <begin position="318"/>
        <end position="340"/>
    </location>
</feature>
<dbReference type="Pfam" id="PF00571">
    <property type="entry name" value="CBS"/>
    <property type="match status" value="1"/>
</dbReference>
<keyword evidence="6 11" id="KW-0406">Ion transport</keyword>
<dbReference type="SUPFAM" id="SSF81340">
    <property type="entry name" value="Clc chloride channel"/>
    <property type="match status" value="1"/>
</dbReference>
<feature type="region of interest" description="Disordered" evidence="12">
    <location>
        <begin position="1"/>
        <end position="25"/>
    </location>
</feature>
<evidence type="ECO:0000256" key="7">
    <source>
        <dbReference type="ARBA" id="ARBA00023122"/>
    </source>
</evidence>
<evidence type="ECO:0000256" key="12">
    <source>
        <dbReference type="SAM" id="MobiDB-lite"/>
    </source>
</evidence>
<dbReference type="PANTHER" id="PTHR11689">
    <property type="entry name" value="CHLORIDE CHANNEL PROTEIN CLC FAMILY MEMBER"/>
    <property type="match status" value="1"/>
</dbReference>
<name>A0ABR0AVT6_9CRUS</name>
<reference evidence="14 15" key="1">
    <citation type="journal article" date="2023" name="Nucleic Acids Res.">
        <title>The hologenome of Daphnia magna reveals possible DNA methylation and microbiome-mediated evolution of the host genome.</title>
        <authorList>
            <person name="Chaturvedi A."/>
            <person name="Li X."/>
            <person name="Dhandapani V."/>
            <person name="Marshall H."/>
            <person name="Kissane S."/>
            <person name="Cuenca-Cambronero M."/>
            <person name="Asole G."/>
            <person name="Calvet F."/>
            <person name="Ruiz-Romero M."/>
            <person name="Marangio P."/>
            <person name="Guigo R."/>
            <person name="Rago D."/>
            <person name="Mirbahai L."/>
            <person name="Eastwood N."/>
            <person name="Colbourne J.K."/>
            <person name="Zhou J."/>
            <person name="Mallon E."/>
            <person name="Orsini L."/>
        </authorList>
    </citation>
    <scope>NUCLEOTIDE SEQUENCE [LARGE SCALE GENOMIC DNA]</scope>
    <source>
        <strain evidence="14">LRV0_1</strain>
    </source>
</reference>
<evidence type="ECO:0000256" key="1">
    <source>
        <dbReference type="ARBA" id="ARBA00004141"/>
    </source>
</evidence>
<dbReference type="InterPro" id="IPR051280">
    <property type="entry name" value="Cl-channel/antiporter"/>
</dbReference>
<protein>
    <recommendedName>
        <fullName evidence="11">Chloride channel protein</fullName>
    </recommendedName>
</protein>
<gene>
    <name evidence="14" type="ORF">OUZ56_022250</name>
</gene>
<keyword evidence="15" id="KW-1185">Reference proteome</keyword>
<comment type="caution">
    <text evidence="14">The sequence shown here is derived from an EMBL/GenBank/DDBJ whole genome shotgun (WGS) entry which is preliminary data.</text>
</comment>
<feature type="domain" description="CBS" evidence="13">
    <location>
        <begin position="739"/>
        <end position="799"/>
    </location>
</feature>
<dbReference type="EMBL" id="JAOYFB010000039">
    <property type="protein sequence ID" value="KAK4029244.1"/>
    <property type="molecule type" value="Genomic_DNA"/>
</dbReference>
<feature type="region of interest" description="Disordered" evidence="12">
    <location>
        <begin position="819"/>
        <end position="841"/>
    </location>
</feature>
<comment type="subcellular location">
    <subcellularLocation>
        <location evidence="1 11">Membrane</location>
        <topology evidence="1 11">Multi-pass membrane protein</topology>
    </subcellularLocation>
</comment>
<dbReference type="Gene3D" id="3.10.580.10">
    <property type="entry name" value="CBS-domain"/>
    <property type="match status" value="1"/>
</dbReference>
<dbReference type="InterPro" id="IPR014743">
    <property type="entry name" value="Cl-channel_core"/>
</dbReference>
<comment type="similarity">
    <text evidence="11">Belongs to the chloride channel (TC 2.A.49) family.</text>
</comment>
<evidence type="ECO:0000256" key="2">
    <source>
        <dbReference type="ARBA" id="ARBA00022448"/>
    </source>
</evidence>
<keyword evidence="8 11" id="KW-0472">Membrane</keyword>
<dbReference type="InterPro" id="IPR001807">
    <property type="entry name" value="ClC"/>
</dbReference>
<dbReference type="SUPFAM" id="SSF54631">
    <property type="entry name" value="CBS-domain pair"/>
    <property type="match status" value="1"/>
</dbReference>
<dbReference type="Gene3D" id="1.10.3080.10">
    <property type="entry name" value="Clc chloride channel"/>
    <property type="match status" value="1"/>
</dbReference>
<evidence type="ECO:0000256" key="8">
    <source>
        <dbReference type="ARBA" id="ARBA00023136"/>
    </source>
</evidence>
<sequence>MDTETETLINGKRLKPNQGLPSNSADGAIIYDSSHFQLRSRDRHVSYGSINGAVPLLENNREPEMPGRQSVTFRRLPPEMLTTLSSQFESLDYEPWESRVFKEENSRKTPSSLTKQGVIRWVVVFFIGVCTALIACTIDICVVEITKLKYGFLKKYIDKCVTENCLYIPYLQWLGISCGFAFIASLLVTYGEPVAAGSGIPLVKCYLNGINVHRLHRLKTLFVKAAGVTCSVLGGLAVGKEGPMVHSGAAVAAGLSQGKSTSLGFDFGILKEFRCDQEKRDFVTGGAAAGVAAAFGAPIGGVLFSLEEGSSFWNQNMTWRIFFCSMVSAFTLNVVLSAYHGQIGQLAYDGLLNFGKFPDIPFALLELPIFIGMGIIGGLIGALFNQMNYHISVFRRRFILSRWAKVLEVIVVCSVTVTTGFVMIYCVNDCKPLGAKDDIDFPIQMFCEDGQFNAVAAMWLQTPEASVRALFHDQPGTHNPLSVGLFFITYVFLACWTYGLSISSGIFIPALLSGAAWGRLVGLGLYRLTEGAAWADPGKYALIGAASQLGGIARVTLSLAVILIETTGNLSLGLGLMLTLLTAKLVGDCFNAGIYDMNVQLAGLPMLPWSSPPLCYGTEARDIMSKPVVVLREVERVSTILSVLEETSHQGFPLIFEDRFAGPQGKQNSFGMLRGLILRSQLKILLKEKAFCTSPTGGTSQPPVPLETFRMYYPRYPTFQGMHFTEEERSSYLDLRPYLNPTPYTVPMHASLPRTFQLFRALGLRHLIVTDDNNEVVGMITRKTLARYRARICCGTIDFVELPLGGHGVQLNCPSRETERNQVSRGFPVPAGSSRRSSSFLELDGPNAPRIQLVCRPLQFQTHSRPNSSNERNASEPFSLGISIAADF</sequence>
<accession>A0ABR0AVT6</accession>
<evidence type="ECO:0000256" key="5">
    <source>
        <dbReference type="ARBA" id="ARBA00022989"/>
    </source>
</evidence>
<organism evidence="14 15">
    <name type="scientific">Daphnia magna</name>
    <dbReference type="NCBI Taxonomy" id="35525"/>
    <lineage>
        <taxon>Eukaryota</taxon>
        <taxon>Metazoa</taxon>
        <taxon>Ecdysozoa</taxon>
        <taxon>Arthropoda</taxon>
        <taxon>Crustacea</taxon>
        <taxon>Branchiopoda</taxon>
        <taxon>Diplostraca</taxon>
        <taxon>Cladocera</taxon>
        <taxon>Anomopoda</taxon>
        <taxon>Daphniidae</taxon>
        <taxon>Daphnia</taxon>
    </lineage>
</organism>
<dbReference type="SMART" id="SM00116">
    <property type="entry name" value="CBS"/>
    <property type="match status" value="2"/>
</dbReference>
<evidence type="ECO:0000256" key="11">
    <source>
        <dbReference type="RuleBase" id="RU361221"/>
    </source>
</evidence>
<keyword evidence="7 10" id="KW-0129">CBS domain</keyword>
<keyword evidence="4" id="KW-0677">Repeat</keyword>
<evidence type="ECO:0000256" key="10">
    <source>
        <dbReference type="PROSITE-ProRule" id="PRU00703"/>
    </source>
</evidence>
<evidence type="ECO:0000313" key="14">
    <source>
        <dbReference type="EMBL" id="KAK4029244.1"/>
    </source>
</evidence>
<evidence type="ECO:0000259" key="13">
    <source>
        <dbReference type="PROSITE" id="PS51371"/>
    </source>
</evidence>
<keyword evidence="3 11" id="KW-0812">Transmembrane</keyword>
<dbReference type="PANTHER" id="PTHR11689:SF136">
    <property type="entry name" value="H(+)_CL(-) EXCHANGE TRANSPORTER 7"/>
    <property type="match status" value="1"/>
</dbReference>
<feature type="transmembrane region" description="Helical" evidence="11">
    <location>
        <begin position="118"/>
        <end position="145"/>
    </location>
</feature>
<feature type="transmembrane region" description="Helical" evidence="11">
    <location>
        <begin position="360"/>
        <end position="385"/>
    </location>
</feature>
<feature type="transmembrane region" description="Helical" evidence="11">
    <location>
        <begin position="570"/>
        <end position="587"/>
    </location>
</feature>